<evidence type="ECO:0000256" key="9">
    <source>
        <dbReference type="ARBA" id="ARBA00012523"/>
    </source>
</evidence>
<dbReference type="InterPro" id="IPR027417">
    <property type="entry name" value="P-loop_NTPase"/>
</dbReference>
<dbReference type="PANTHER" id="PTHR34848:SF1">
    <property type="entry name" value="BIFUNCTIONAL ADENOSYLCOBALAMIN BIOSYNTHESIS PROTEIN COBU"/>
    <property type="match status" value="1"/>
</dbReference>
<evidence type="ECO:0000256" key="3">
    <source>
        <dbReference type="ARBA" id="ARBA00001522"/>
    </source>
</evidence>
<evidence type="ECO:0000313" key="18">
    <source>
        <dbReference type="EMBL" id="ASV67265.1"/>
    </source>
</evidence>
<comment type="catalytic activity">
    <reaction evidence="2">
        <text>adenosylcob(III)inamide phosphate + GTP + H(+) = adenosylcob(III)inamide-GDP + diphosphate</text>
        <dbReference type="Rhea" id="RHEA:22712"/>
        <dbReference type="ChEBI" id="CHEBI:15378"/>
        <dbReference type="ChEBI" id="CHEBI:33019"/>
        <dbReference type="ChEBI" id="CHEBI:37565"/>
        <dbReference type="ChEBI" id="CHEBI:58502"/>
        <dbReference type="ChEBI" id="CHEBI:60487"/>
        <dbReference type="EC" id="2.7.7.62"/>
    </reaction>
</comment>
<dbReference type="EC" id="2.7.7.62" evidence="9"/>
<name>A0A248TGF2_9BACI</name>
<dbReference type="GO" id="GO:0005525">
    <property type="term" value="F:GTP binding"/>
    <property type="evidence" value="ECO:0007669"/>
    <property type="project" value="UniProtKB-KW"/>
</dbReference>
<evidence type="ECO:0000256" key="4">
    <source>
        <dbReference type="ARBA" id="ARBA00003889"/>
    </source>
</evidence>
<dbReference type="GO" id="GO:0008820">
    <property type="term" value="F:cobinamide phosphate guanylyltransferase activity"/>
    <property type="evidence" value="ECO:0007669"/>
    <property type="project" value="UniProtKB-EC"/>
</dbReference>
<reference evidence="18 19" key="1">
    <citation type="submission" date="2017-08" db="EMBL/GenBank/DDBJ databases">
        <title>Complete Genome Sequence of Bacillus kochii Oregon-R-modENCODE STRAIN BDGP4, isolated from Drosophila melanogaster gut.</title>
        <authorList>
            <person name="Wan K.H."/>
            <person name="Yu C."/>
            <person name="Park S."/>
            <person name="Hammonds A.S."/>
            <person name="Booth B.W."/>
            <person name="Celniker S.E."/>
        </authorList>
    </citation>
    <scope>NUCLEOTIDE SEQUENCE [LARGE SCALE GENOMIC DNA]</scope>
    <source>
        <strain evidence="18 19">BDGP4</strain>
    </source>
</reference>
<keyword evidence="12" id="KW-0547">Nucleotide-binding</keyword>
<dbReference type="PANTHER" id="PTHR34848">
    <property type="match status" value="1"/>
</dbReference>
<evidence type="ECO:0000256" key="16">
    <source>
        <dbReference type="ARBA" id="ARBA00029570"/>
    </source>
</evidence>
<evidence type="ECO:0000256" key="5">
    <source>
        <dbReference type="ARBA" id="ARBA00004692"/>
    </source>
</evidence>
<comment type="similarity">
    <text evidence="7">Belongs to the CobU/CobP family.</text>
</comment>
<keyword evidence="10" id="KW-0169">Cobalamin biosynthesis</keyword>
<dbReference type="OrthoDB" id="1766664at2"/>
<dbReference type="EMBL" id="CP022983">
    <property type="protein sequence ID" value="ASV67265.1"/>
    <property type="molecule type" value="Genomic_DNA"/>
</dbReference>
<evidence type="ECO:0000256" key="17">
    <source>
        <dbReference type="ARBA" id="ARBA00030571"/>
    </source>
</evidence>
<evidence type="ECO:0000256" key="7">
    <source>
        <dbReference type="ARBA" id="ARBA00007490"/>
    </source>
</evidence>
<comment type="function">
    <text evidence="4">Catalyzes ATP-dependent phosphorylation of adenosylcobinamide and addition of GMP to adenosylcobinamide phosphate.</text>
</comment>
<keyword evidence="19" id="KW-1185">Reference proteome</keyword>
<comment type="catalytic activity">
    <reaction evidence="3">
        <text>adenosylcob(III)inamide + GTP = adenosylcob(III)inamide phosphate + GDP + H(+)</text>
        <dbReference type="Rhea" id="RHEA:15765"/>
        <dbReference type="ChEBI" id="CHEBI:2480"/>
        <dbReference type="ChEBI" id="CHEBI:15378"/>
        <dbReference type="ChEBI" id="CHEBI:37565"/>
        <dbReference type="ChEBI" id="CHEBI:58189"/>
        <dbReference type="ChEBI" id="CHEBI:58502"/>
        <dbReference type="EC" id="2.7.1.156"/>
    </reaction>
</comment>
<protein>
    <recommendedName>
        <fullName evidence="16">Adenosylcobinamide kinase</fullName>
        <ecNumber evidence="8">2.7.1.156</ecNumber>
        <ecNumber evidence="9">2.7.7.62</ecNumber>
    </recommendedName>
    <alternativeName>
        <fullName evidence="17">Adenosylcobinamide-phosphate guanylyltransferase</fullName>
    </alternativeName>
</protein>
<evidence type="ECO:0000256" key="12">
    <source>
        <dbReference type="ARBA" id="ARBA00022741"/>
    </source>
</evidence>
<comment type="pathway">
    <text evidence="6">Cofactor biosynthesis; adenosylcobalamin biosynthesis; adenosylcobalamin from cob(II)yrinate a,c-diamide: step 5/7.</text>
</comment>
<dbReference type="GO" id="GO:0009236">
    <property type="term" value="P:cobalamin biosynthetic process"/>
    <property type="evidence" value="ECO:0007669"/>
    <property type="project" value="UniProtKB-UniPathway"/>
</dbReference>
<dbReference type="KEGG" id="bko:CKF48_08005"/>
<proteinExistence type="inferred from homology"/>
<dbReference type="InterPro" id="IPR003203">
    <property type="entry name" value="CobU/CobP"/>
</dbReference>
<dbReference type="Proteomes" id="UP000215137">
    <property type="component" value="Chromosome"/>
</dbReference>
<dbReference type="UniPathway" id="UPA00148">
    <property type="reaction ID" value="UER00236"/>
</dbReference>
<comment type="catalytic activity">
    <reaction evidence="1">
        <text>adenosylcob(III)inamide + ATP = adenosylcob(III)inamide phosphate + ADP + H(+)</text>
        <dbReference type="Rhea" id="RHEA:15769"/>
        <dbReference type="ChEBI" id="CHEBI:2480"/>
        <dbReference type="ChEBI" id="CHEBI:15378"/>
        <dbReference type="ChEBI" id="CHEBI:30616"/>
        <dbReference type="ChEBI" id="CHEBI:58502"/>
        <dbReference type="ChEBI" id="CHEBI:456216"/>
        <dbReference type="EC" id="2.7.1.156"/>
    </reaction>
</comment>
<gene>
    <name evidence="18" type="ORF">CKF48_08005</name>
</gene>
<keyword evidence="11" id="KW-0808">Transferase</keyword>
<keyword evidence="14" id="KW-0067">ATP-binding</keyword>
<dbReference type="Pfam" id="PF02283">
    <property type="entry name" value="CobU"/>
    <property type="match status" value="1"/>
</dbReference>
<evidence type="ECO:0000256" key="10">
    <source>
        <dbReference type="ARBA" id="ARBA00022573"/>
    </source>
</evidence>
<evidence type="ECO:0000256" key="8">
    <source>
        <dbReference type="ARBA" id="ARBA00012016"/>
    </source>
</evidence>
<accession>A0A248TGF2</accession>
<dbReference type="EC" id="2.7.1.156" evidence="8"/>
<comment type="pathway">
    <text evidence="5">Cofactor biosynthesis; adenosylcobalamin biosynthesis; adenosylcobalamin from cob(II)yrinate a,c-diamide: step 6/7.</text>
</comment>
<dbReference type="GO" id="GO:0043752">
    <property type="term" value="F:adenosylcobinamide kinase activity"/>
    <property type="evidence" value="ECO:0007669"/>
    <property type="project" value="UniProtKB-EC"/>
</dbReference>
<dbReference type="RefSeq" id="WP_095370839.1">
    <property type="nucleotide sequence ID" value="NZ_CP022983.1"/>
</dbReference>
<dbReference type="Gene3D" id="3.40.50.300">
    <property type="entry name" value="P-loop containing nucleotide triphosphate hydrolases"/>
    <property type="match status" value="1"/>
</dbReference>
<evidence type="ECO:0000256" key="2">
    <source>
        <dbReference type="ARBA" id="ARBA00000711"/>
    </source>
</evidence>
<dbReference type="SUPFAM" id="SSF52540">
    <property type="entry name" value="P-loop containing nucleoside triphosphate hydrolases"/>
    <property type="match status" value="1"/>
</dbReference>
<evidence type="ECO:0000256" key="13">
    <source>
        <dbReference type="ARBA" id="ARBA00022777"/>
    </source>
</evidence>
<keyword evidence="13" id="KW-0418">Kinase</keyword>
<dbReference type="GO" id="GO:0005524">
    <property type="term" value="F:ATP binding"/>
    <property type="evidence" value="ECO:0007669"/>
    <property type="project" value="UniProtKB-KW"/>
</dbReference>
<evidence type="ECO:0000256" key="11">
    <source>
        <dbReference type="ARBA" id="ARBA00022679"/>
    </source>
</evidence>
<keyword evidence="15" id="KW-0342">GTP-binding</keyword>
<evidence type="ECO:0000256" key="14">
    <source>
        <dbReference type="ARBA" id="ARBA00022840"/>
    </source>
</evidence>
<evidence type="ECO:0000256" key="1">
    <source>
        <dbReference type="ARBA" id="ARBA00000312"/>
    </source>
</evidence>
<dbReference type="AlphaFoldDB" id="A0A248TGF2"/>
<evidence type="ECO:0000256" key="6">
    <source>
        <dbReference type="ARBA" id="ARBA00005159"/>
    </source>
</evidence>
<organism evidence="18 19">
    <name type="scientific">Cytobacillus kochii</name>
    <dbReference type="NCBI Taxonomy" id="859143"/>
    <lineage>
        <taxon>Bacteria</taxon>
        <taxon>Bacillati</taxon>
        <taxon>Bacillota</taxon>
        <taxon>Bacilli</taxon>
        <taxon>Bacillales</taxon>
        <taxon>Bacillaceae</taxon>
        <taxon>Cytobacillus</taxon>
    </lineage>
</organism>
<sequence length="146" mass="17004">MHFVTGGAYNGKGEWVEKQYGIHRASHFWYSAYRSSSPPEVEKFTDIDGVIVWEGIEYWVKDVLTYSGEEEIQQRVQQLLVDFAAWENSRRTRKVILIGTDITKGIVPVEEKDRLLRDVCGRVYQKMAKQATQMDIIWYGIAQKIK</sequence>
<evidence type="ECO:0000313" key="19">
    <source>
        <dbReference type="Proteomes" id="UP000215137"/>
    </source>
</evidence>
<evidence type="ECO:0000256" key="15">
    <source>
        <dbReference type="ARBA" id="ARBA00023134"/>
    </source>
</evidence>